<keyword evidence="2" id="KW-1185">Reference proteome</keyword>
<protein>
    <submittedName>
        <fullName evidence="1">Uncharacterized protein</fullName>
    </submittedName>
</protein>
<dbReference type="EMBL" id="RRYP01005072">
    <property type="protein sequence ID" value="TNV82343.1"/>
    <property type="molecule type" value="Genomic_DNA"/>
</dbReference>
<dbReference type="AlphaFoldDB" id="A0A8J8NVM1"/>
<organism evidence="1 2">
    <name type="scientific">Halteria grandinella</name>
    <dbReference type="NCBI Taxonomy" id="5974"/>
    <lineage>
        <taxon>Eukaryota</taxon>
        <taxon>Sar</taxon>
        <taxon>Alveolata</taxon>
        <taxon>Ciliophora</taxon>
        <taxon>Intramacronucleata</taxon>
        <taxon>Spirotrichea</taxon>
        <taxon>Stichotrichia</taxon>
        <taxon>Sporadotrichida</taxon>
        <taxon>Halteriidae</taxon>
        <taxon>Halteria</taxon>
    </lineage>
</organism>
<name>A0A8J8NVM1_HALGN</name>
<evidence type="ECO:0000313" key="2">
    <source>
        <dbReference type="Proteomes" id="UP000785679"/>
    </source>
</evidence>
<reference evidence="1" key="1">
    <citation type="submission" date="2019-06" db="EMBL/GenBank/DDBJ databases">
        <authorList>
            <person name="Zheng W."/>
        </authorList>
    </citation>
    <scope>NUCLEOTIDE SEQUENCE</scope>
    <source>
        <strain evidence="1">QDHG01</strain>
    </source>
</reference>
<dbReference type="Proteomes" id="UP000785679">
    <property type="component" value="Unassembled WGS sequence"/>
</dbReference>
<evidence type="ECO:0000313" key="1">
    <source>
        <dbReference type="EMBL" id="TNV82343.1"/>
    </source>
</evidence>
<sequence length="564" mass="66376">MAQDDIIYKILEYQIYQALNQLKIRQIEIEWDDIYQIERICTIVKMFTEGVATINKVVIKVQYSREYIYRKDMEYPRPEIVIILKGQKEIANFLQEFTPTFPSMAIHCGFMFTSLYLAKYKALIKKLIFQGKSNSKIVASSAFIDEDFKILQEYPSIRQLKVDTSIVVVNDQKIEEGELPVTIQKKLFGQLNKSSQEKTYLQIKANELLDLVNKVVIPFRRIYADNGKIDSINSPQFMQIDQINTKFQTQVTELVICRIRTQDDIMQAMLITHFSQSLQQLKFQAGRAPVLILPQTEDARKLEEQKEQEGKWLMEAEFGLKKIRLPKLFLLEIDIVVSDDKGFAMFTNILNIAQQTITQLRIRYWNIMYRRVVDQHARDAFVGAVQRLENLRKLTLNPSALHLLHQRFETAPYFYRIRYLEIFDASVRPLNLRHSLVRYLNDEKEDSDHKIPYYCCRDEFTSQLGNFDKIQKSLVLLRTLKIDFSFLKVQSISKGFPQLRKLVIVLQGELEEAEKDIMEIAAKRGKGFQIVIQQRYDSDIQQEVNFVKRFYEANRHTIIKIKKL</sequence>
<comment type="caution">
    <text evidence="1">The sequence shown here is derived from an EMBL/GenBank/DDBJ whole genome shotgun (WGS) entry which is preliminary data.</text>
</comment>
<proteinExistence type="predicted"/>
<gene>
    <name evidence="1" type="ORF">FGO68_gene1006</name>
</gene>
<accession>A0A8J8NVM1</accession>